<gene>
    <name evidence="1" type="ORF">AAEO58_12905</name>
</gene>
<organism evidence="1 2">
    <name type="scientific">Flavobacterium helocola</name>
    <dbReference type="NCBI Taxonomy" id="3139139"/>
    <lineage>
        <taxon>Bacteria</taxon>
        <taxon>Pseudomonadati</taxon>
        <taxon>Bacteroidota</taxon>
        <taxon>Flavobacteriia</taxon>
        <taxon>Flavobacteriales</taxon>
        <taxon>Flavobacteriaceae</taxon>
        <taxon>Flavobacterium</taxon>
    </lineage>
</organism>
<accession>A0ABU9I945</accession>
<proteinExistence type="predicted"/>
<keyword evidence="2" id="KW-1185">Reference proteome</keyword>
<name>A0ABU9I945_9FLAO</name>
<dbReference type="EMBL" id="JBBYHT010000008">
    <property type="protein sequence ID" value="MEL1248945.1"/>
    <property type="molecule type" value="Genomic_DNA"/>
</dbReference>
<evidence type="ECO:0000313" key="1">
    <source>
        <dbReference type="EMBL" id="MEL1248945.1"/>
    </source>
</evidence>
<protein>
    <recommendedName>
        <fullName evidence="3">EF-hand domain-containing protein</fullName>
    </recommendedName>
</protein>
<dbReference type="RefSeq" id="WP_341683820.1">
    <property type="nucleotide sequence ID" value="NZ_JBBYHT010000008.1"/>
</dbReference>
<reference evidence="1 2" key="1">
    <citation type="submission" date="2024-04" db="EMBL/GenBank/DDBJ databases">
        <title>Flavobacterium sp. DGU41 16S ribosomal RNA gene Genome sequencing and assembly.</title>
        <authorList>
            <person name="Park S."/>
        </authorList>
    </citation>
    <scope>NUCLEOTIDE SEQUENCE [LARGE SCALE GENOMIC DNA]</scope>
    <source>
        <strain evidence="1 2">DGU41</strain>
    </source>
</reference>
<evidence type="ECO:0000313" key="2">
    <source>
        <dbReference type="Proteomes" id="UP001393056"/>
    </source>
</evidence>
<dbReference type="Proteomes" id="UP001393056">
    <property type="component" value="Unassembled WGS sequence"/>
</dbReference>
<evidence type="ECO:0008006" key="3">
    <source>
        <dbReference type="Google" id="ProtNLM"/>
    </source>
</evidence>
<sequence length="171" mass="20166">MENSTLLDVRTVFLNMVLFGAKTTPELLIDSFTSDEFINLLNMDDGIEKDTFFRKISIEFLLLLNEIERINLIDILSTNETYNQFLFVIYMLTNKDKRQTENSIKIKICEDLMEYKNNGLITDSVLAYFRVMLDRLTLFDFNKPGMINKSEYMKISTQLLSNNMEKYFLEN</sequence>
<comment type="caution">
    <text evidence="1">The sequence shown here is derived from an EMBL/GenBank/DDBJ whole genome shotgun (WGS) entry which is preliminary data.</text>
</comment>